<gene>
    <name evidence="19" type="primary">LOC115212761</name>
</gene>
<dbReference type="Gene3D" id="3.30.1680.10">
    <property type="entry name" value="ligand-binding face of the semaphorins, domain 2"/>
    <property type="match status" value="1"/>
</dbReference>
<feature type="disulfide bond" evidence="13">
    <location>
        <begin position="519"/>
        <end position="555"/>
    </location>
</feature>
<evidence type="ECO:0000256" key="9">
    <source>
        <dbReference type="ARBA" id="ARBA00023037"/>
    </source>
</evidence>
<dbReference type="InterPro" id="IPR032695">
    <property type="entry name" value="Integrin_dom_sf"/>
</dbReference>
<dbReference type="GO" id="GO:0098609">
    <property type="term" value="P:cell-cell adhesion"/>
    <property type="evidence" value="ECO:0007669"/>
    <property type="project" value="TreeGrafter"/>
</dbReference>
<proteinExistence type="inferred from homology"/>
<comment type="subcellular location">
    <subcellularLocation>
        <location evidence="14">Cell membrane</location>
        <topology evidence="14">Single-pass type I membrane protein</topology>
    </subcellularLocation>
    <subcellularLocation>
        <location evidence="1">Membrane</location>
        <topology evidence="1">Single-pass type I membrane protein</topology>
    </subcellularLocation>
</comment>
<dbReference type="SUPFAM" id="SSF53300">
    <property type="entry name" value="vWA-like"/>
    <property type="match status" value="1"/>
</dbReference>
<keyword evidence="6" id="KW-0677">Repeat</keyword>
<dbReference type="GO" id="GO:0016477">
    <property type="term" value="P:cell migration"/>
    <property type="evidence" value="ECO:0007669"/>
    <property type="project" value="TreeGrafter"/>
</dbReference>
<feature type="disulfide bond" evidence="13">
    <location>
        <begin position="44"/>
        <end position="54"/>
    </location>
</feature>
<dbReference type="PROSITE" id="PS52047">
    <property type="entry name" value="I_EGF_2"/>
    <property type="match status" value="1"/>
</dbReference>
<dbReference type="InterPro" id="IPR002035">
    <property type="entry name" value="VWF_A"/>
</dbReference>
<feature type="disulfide bond" evidence="13">
    <location>
        <begin position="471"/>
        <end position="511"/>
    </location>
</feature>
<keyword evidence="11 13" id="KW-1015">Disulfide bond</keyword>
<feature type="disulfide bond" evidence="13">
    <location>
        <begin position="57"/>
        <end position="67"/>
    </location>
</feature>
<dbReference type="InterPro" id="IPR057073">
    <property type="entry name" value="EGF_integrin_2"/>
</dbReference>
<protein>
    <recommendedName>
        <fullName evidence="14">Integrin beta</fullName>
    </recommendedName>
</protein>
<dbReference type="PRINTS" id="PR01186">
    <property type="entry name" value="INTEGRINB"/>
</dbReference>
<evidence type="ECO:0000256" key="16">
    <source>
        <dbReference type="SAM" id="SignalP"/>
    </source>
</evidence>
<dbReference type="SMART" id="SM01241">
    <property type="entry name" value="Integrin_b_cyt"/>
    <property type="match status" value="1"/>
</dbReference>
<dbReference type="GO" id="GO:0007160">
    <property type="term" value="P:cell-matrix adhesion"/>
    <property type="evidence" value="ECO:0007669"/>
    <property type="project" value="TreeGrafter"/>
</dbReference>
<feature type="disulfide bond" evidence="13">
    <location>
        <begin position="609"/>
        <end position="620"/>
    </location>
</feature>
<feature type="disulfide bond" evidence="13">
    <location>
        <begin position="542"/>
        <end position="547"/>
    </location>
</feature>
<dbReference type="GO" id="GO:0008305">
    <property type="term" value="C:integrin complex"/>
    <property type="evidence" value="ECO:0007669"/>
    <property type="project" value="TreeGrafter"/>
</dbReference>
<evidence type="ECO:0000256" key="13">
    <source>
        <dbReference type="PIRSR" id="PIRSR002512-1"/>
    </source>
</evidence>
<dbReference type="InterPro" id="IPR014836">
    <property type="entry name" value="Integrin_bsu_cyt_dom"/>
</dbReference>
<evidence type="ECO:0000256" key="8">
    <source>
        <dbReference type="ARBA" id="ARBA00022989"/>
    </source>
</evidence>
<dbReference type="Gene3D" id="2.10.25.10">
    <property type="entry name" value="Laminin"/>
    <property type="match status" value="4"/>
</dbReference>
<dbReference type="Proteomes" id="UP000515154">
    <property type="component" value="Linkage group LG1"/>
</dbReference>
<dbReference type="GO" id="GO:0009986">
    <property type="term" value="C:cell surface"/>
    <property type="evidence" value="ECO:0007669"/>
    <property type="project" value="TreeGrafter"/>
</dbReference>
<feature type="disulfide bond" evidence="13">
    <location>
        <begin position="630"/>
        <end position="639"/>
    </location>
</feature>
<keyword evidence="5 16" id="KW-0732">Signal</keyword>
<evidence type="ECO:0000259" key="17">
    <source>
        <dbReference type="PROSITE" id="PS50234"/>
    </source>
</evidence>
<dbReference type="Pfam" id="PF08725">
    <property type="entry name" value="Integrin_b_cyt"/>
    <property type="match status" value="1"/>
</dbReference>
<dbReference type="Gene3D" id="2.60.40.1510">
    <property type="entry name" value="ntegrin, alpha v. Chain A, domain 3"/>
    <property type="match status" value="1"/>
</dbReference>
<feature type="disulfide bond" evidence="13">
    <location>
        <begin position="604"/>
        <end position="648"/>
    </location>
</feature>
<dbReference type="SUPFAM" id="SSF57196">
    <property type="entry name" value="EGF/Laminin"/>
    <property type="match status" value="2"/>
</dbReference>
<feature type="disulfide bond" evidence="13">
    <location>
        <begin position="565"/>
        <end position="596"/>
    </location>
</feature>
<evidence type="ECO:0000313" key="18">
    <source>
        <dbReference type="Proteomes" id="UP000515154"/>
    </source>
</evidence>
<evidence type="ECO:0000256" key="4">
    <source>
        <dbReference type="ARBA" id="ARBA00022692"/>
    </source>
</evidence>
<dbReference type="PROSITE" id="PS00243">
    <property type="entry name" value="I_EGF_1"/>
    <property type="match status" value="2"/>
</dbReference>
<evidence type="ECO:0000256" key="6">
    <source>
        <dbReference type="ARBA" id="ARBA00022737"/>
    </source>
</evidence>
<dbReference type="InterPro" id="IPR036465">
    <property type="entry name" value="vWFA_dom_sf"/>
</dbReference>
<evidence type="ECO:0000256" key="15">
    <source>
        <dbReference type="SAM" id="Phobius"/>
    </source>
</evidence>
<dbReference type="PANTHER" id="PTHR10082:SF60">
    <property type="entry name" value="INTEGRIN BETA-PS"/>
    <property type="match status" value="1"/>
</dbReference>
<keyword evidence="3" id="KW-0245">EGF-like domain</keyword>
<dbReference type="GO" id="GO:0033627">
    <property type="term" value="P:cell adhesion mediated by integrin"/>
    <property type="evidence" value="ECO:0007669"/>
    <property type="project" value="TreeGrafter"/>
</dbReference>
<dbReference type="Pfam" id="PF07974">
    <property type="entry name" value="EGF_2"/>
    <property type="match status" value="2"/>
</dbReference>
<feature type="disulfide bond" evidence="13">
    <location>
        <begin position="652"/>
        <end position="678"/>
    </location>
</feature>
<dbReference type="InterPro" id="IPR015812">
    <property type="entry name" value="Integrin_bsu"/>
</dbReference>
<keyword evidence="10 15" id="KW-0472">Membrane</keyword>
<comment type="similarity">
    <text evidence="2 14">Belongs to the integrin beta chain family.</text>
</comment>
<reference evidence="19" key="1">
    <citation type="submission" date="2025-08" db="UniProtKB">
        <authorList>
            <consortium name="RefSeq"/>
        </authorList>
    </citation>
    <scope>IDENTIFICATION</scope>
</reference>
<dbReference type="Gene3D" id="3.40.50.410">
    <property type="entry name" value="von Willebrand factor, type A domain"/>
    <property type="match status" value="1"/>
</dbReference>
<keyword evidence="18" id="KW-1185">Reference proteome</keyword>
<dbReference type="InterPro" id="IPR002369">
    <property type="entry name" value="Integrin_bsu_VWA"/>
</dbReference>
<dbReference type="SUPFAM" id="SSF103575">
    <property type="entry name" value="Plexin repeat"/>
    <property type="match status" value="1"/>
</dbReference>
<dbReference type="RefSeq" id="XP_029637291.1">
    <property type="nucleotide sequence ID" value="XM_029781431.2"/>
</dbReference>
<dbReference type="KEGG" id="osn:115212761"/>
<dbReference type="FunFam" id="2.10.25.10:FF:000036">
    <property type="entry name" value="Integrin beta"/>
    <property type="match status" value="1"/>
</dbReference>
<evidence type="ECO:0000256" key="3">
    <source>
        <dbReference type="ARBA" id="ARBA00022536"/>
    </source>
</evidence>
<feature type="disulfide bond" evidence="13">
    <location>
        <begin position="524"/>
        <end position="540"/>
    </location>
</feature>
<dbReference type="PANTHER" id="PTHR10082">
    <property type="entry name" value="INTEGRIN BETA SUBUNIT"/>
    <property type="match status" value="1"/>
</dbReference>
<feature type="chain" id="PRO_5027862867" description="Integrin beta" evidence="16">
    <location>
        <begin position="30"/>
        <end position="777"/>
    </location>
</feature>
<dbReference type="Pfam" id="PF17205">
    <property type="entry name" value="PSI_integrin"/>
    <property type="match status" value="1"/>
</dbReference>
<evidence type="ECO:0000256" key="5">
    <source>
        <dbReference type="ARBA" id="ARBA00022729"/>
    </source>
</evidence>
<feature type="disulfide bond" evidence="13">
    <location>
        <begin position="476"/>
        <end position="485"/>
    </location>
</feature>
<feature type="disulfide bond" evidence="13">
    <location>
        <begin position="47"/>
        <end position="78"/>
    </location>
</feature>
<feature type="domain" description="VWFA" evidence="17">
    <location>
        <begin position="138"/>
        <end position="345"/>
    </location>
</feature>
<keyword evidence="9 14" id="KW-0401">Integrin</keyword>
<dbReference type="Pfam" id="PF18372">
    <property type="entry name" value="I-EGF_1"/>
    <property type="match status" value="1"/>
</dbReference>
<dbReference type="Pfam" id="PF00362">
    <property type="entry name" value="Integrin_beta"/>
    <property type="match status" value="1"/>
</dbReference>
<feature type="disulfide bond" evidence="13">
    <location>
        <begin position="249"/>
        <end position="290"/>
    </location>
</feature>
<dbReference type="GO" id="GO:0007229">
    <property type="term" value="P:integrin-mediated signaling pathway"/>
    <property type="evidence" value="ECO:0007669"/>
    <property type="project" value="UniProtKB-KW"/>
</dbReference>
<feature type="disulfide bond" evidence="13">
    <location>
        <begin position="570"/>
        <end position="579"/>
    </location>
</feature>
<feature type="disulfide bond" evidence="13">
    <location>
        <begin position="517"/>
        <end position="522"/>
    </location>
</feature>
<evidence type="ECO:0000256" key="14">
    <source>
        <dbReference type="RuleBase" id="RU000633"/>
    </source>
</evidence>
<keyword evidence="7 14" id="KW-0130">Cell adhesion</keyword>
<evidence type="ECO:0000256" key="12">
    <source>
        <dbReference type="ARBA" id="ARBA00023180"/>
    </source>
</evidence>
<accession>A0A6P7SH48</accession>
<dbReference type="Pfam" id="PF23105">
    <property type="entry name" value="EGF_integrin"/>
    <property type="match status" value="1"/>
</dbReference>
<dbReference type="PIRSF" id="PIRSF002512">
    <property type="entry name" value="Integrin_B"/>
    <property type="match status" value="1"/>
</dbReference>
<dbReference type="InterPro" id="IPR013111">
    <property type="entry name" value="EGF_extracell"/>
</dbReference>
<name>A0A6P7SH48_9MOLL</name>
<dbReference type="SMART" id="SM00187">
    <property type="entry name" value="INB"/>
    <property type="match status" value="1"/>
</dbReference>
<dbReference type="InterPro" id="IPR040622">
    <property type="entry name" value="EGF_integrin_1"/>
</dbReference>
<evidence type="ECO:0000256" key="1">
    <source>
        <dbReference type="ARBA" id="ARBA00004479"/>
    </source>
</evidence>
<keyword evidence="8 15" id="KW-1133">Transmembrane helix</keyword>
<dbReference type="InterPro" id="IPR033760">
    <property type="entry name" value="Integrin_beta_N"/>
</dbReference>
<feature type="disulfide bond" evidence="13">
    <location>
        <begin position="602"/>
        <end position="607"/>
    </location>
</feature>
<dbReference type="SUPFAM" id="SSF69179">
    <property type="entry name" value="Integrin domains"/>
    <property type="match status" value="1"/>
</dbReference>
<sequence length="777" mass="86671">MATQMQNVYYTKFFILSIYCWILVASLSGDTEDSKHICEDQESCRKCITASPQCYWCTKENYASMRCNQKEKHIANGCNDFNDPQYTITSIEDEKVRDGSTTKKAVVMQPQKIHLRIRPHQTVEIPFKFYQTKDSAVDMFFLIDISKTMEKYITELANVSIHLVESLQNMTGSFRVGAGVFVEKPVLPFVLVQGKDDIWKKVDTYRLVTKLTQDAKEFKGTIKKLHSFTTNNADIPEAGLEAMMQAVVCEENVGWRNESRKIIIYCSDAPFHYAGDGLLAGAVIPNDGHCRMGGTKRNIYQEAEIQDYPSIQQIANALSLKQVTTIFAVASKEYIHLYEKLSRKIESSYVSEFNSETSTIADIITDSYKNISSSVTMAVSNKGINITFFAKCDGKNWTKTKTCDGIKHSSVIEFKAVLTAGDCSQKQNQTITINPSGVKGKLEIQVEHICDCDCDKILNSSQCSGRGTEKCGDCICNKGFTGIICECTEEESLNIGNSTEKCKMDNSSEVCSNRGKCTCGKCLCNRKSSNKMNLYRGKFCECDDFSCPLLKRSLCGGPSRGSCVCGKCDCKSNYTGDDCGCPKTNDSCLSENNTICNNHGSCSCGVCTCDSTSGYTGPTCEIPSTCLNKCPVNLDCMLCAKSKNTSECYTKCKDMLFEEVDSLDKVTGKLCKLINELCVIEYKCVIENGMEFLKIRKKDKCTKKRDKTKLIGGIIGGILAVGIILLLLWKLVSMSLDYREMARFRKERTDAVWNTQTNPLFQPATTEHVNPAFKKMD</sequence>
<dbReference type="Gene3D" id="1.20.5.100">
    <property type="entry name" value="Cytochrome c1, transmembrane anchor, C-terminal"/>
    <property type="match status" value="1"/>
</dbReference>
<dbReference type="InterPro" id="IPR057243">
    <property type="entry name" value="Integrin_I-EGF_CS"/>
</dbReference>
<organism evidence="18 19">
    <name type="scientific">Octopus sinensis</name>
    <name type="common">East Asian common octopus</name>
    <dbReference type="NCBI Taxonomy" id="2607531"/>
    <lineage>
        <taxon>Eukaryota</taxon>
        <taxon>Metazoa</taxon>
        <taxon>Spiralia</taxon>
        <taxon>Lophotrochozoa</taxon>
        <taxon>Mollusca</taxon>
        <taxon>Cephalopoda</taxon>
        <taxon>Coleoidea</taxon>
        <taxon>Octopodiformes</taxon>
        <taxon>Octopoda</taxon>
        <taxon>Incirrata</taxon>
        <taxon>Octopodidae</taxon>
        <taxon>Octopus</taxon>
    </lineage>
</organism>
<evidence type="ECO:0000313" key="19">
    <source>
        <dbReference type="RefSeq" id="XP_029637291.1"/>
    </source>
</evidence>
<keyword evidence="12" id="KW-0325">Glycoprotein</keyword>
<dbReference type="PROSITE" id="PS50234">
    <property type="entry name" value="VWFA"/>
    <property type="match status" value="1"/>
</dbReference>
<feature type="disulfide bond" evidence="13">
    <location>
        <begin position="581"/>
        <end position="588"/>
    </location>
</feature>
<dbReference type="AlphaFoldDB" id="A0A6P7SH48"/>
<dbReference type="GO" id="GO:0005178">
    <property type="term" value="F:integrin binding"/>
    <property type="evidence" value="ECO:0007669"/>
    <property type="project" value="TreeGrafter"/>
</dbReference>
<evidence type="ECO:0000256" key="10">
    <source>
        <dbReference type="ARBA" id="ARBA00023136"/>
    </source>
</evidence>
<evidence type="ECO:0000256" key="7">
    <source>
        <dbReference type="ARBA" id="ARBA00022889"/>
    </source>
</evidence>
<feature type="disulfide bond" evidence="13">
    <location>
        <begin position="636"/>
        <end position="701"/>
    </location>
</feature>
<feature type="disulfide bond" evidence="13">
    <location>
        <begin position="563"/>
        <end position="568"/>
    </location>
</feature>
<keyword evidence="4 14" id="KW-0812">Transmembrane</keyword>
<feature type="disulfide bond" evidence="13">
    <location>
        <begin position="450"/>
        <end position="454"/>
    </location>
</feature>
<feature type="transmembrane region" description="Helical" evidence="15">
    <location>
        <begin position="710"/>
        <end position="729"/>
    </location>
</feature>
<evidence type="ECO:0000256" key="11">
    <source>
        <dbReference type="ARBA" id="ARBA00023157"/>
    </source>
</evidence>
<evidence type="ECO:0000256" key="2">
    <source>
        <dbReference type="ARBA" id="ARBA00007449"/>
    </source>
</evidence>
<feature type="disulfide bond" evidence="13">
    <location>
        <begin position="392"/>
        <end position="403"/>
    </location>
</feature>
<feature type="signal peptide" evidence="16">
    <location>
        <begin position="1"/>
        <end position="29"/>
    </location>
</feature>
<dbReference type="GO" id="GO:0005925">
    <property type="term" value="C:focal adhesion"/>
    <property type="evidence" value="ECO:0007669"/>
    <property type="project" value="TreeGrafter"/>
</dbReference>